<feature type="repeat" description="TPR" evidence="3">
    <location>
        <begin position="185"/>
        <end position="218"/>
    </location>
</feature>
<evidence type="ECO:0000256" key="1">
    <source>
        <dbReference type="ARBA" id="ARBA00022737"/>
    </source>
</evidence>
<keyword evidence="2 3" id="KW-0802">TPR repeat</keyword>
<keyword evidence="4" id="KW-0472">Membrane</keyword>
<evidence type="ECO:0000313" key="6">
    <source>
        <dbReference type="EMBL" id="AEE17789.1"/>
    </source>
</evidence>
<dbReference type="SMART" id="SM00028">
    <property type="entry name" value="TPR"/>
    <property type="match status" value="6"/>
</dbReference>
<evidence type="ECO:0000256" key="4">
    <source>
        <dbReference type="SAM" id="Phobius"/>
    </source>
</evidence>
<keyword evidence="6" id="KW-0540">Nuclease</keyword>
<dbReference type="Proteomes" id="UP000006546">
    <property type="component" value="Chromosome"/>
</dbReference>
<evidence type="ECO:0000259" key="5">
    <source>
        <dbReference type="Pfam" id="PF04471"/>
    </source>
</evidence>
<organism evidence="6 7">
    <name type="scientific">Treponema brennaborense (strain DSM 12168 / CIP 105900 / DD5/3)</name>
    <dbReference type="NCBI Taxonomy" id="906968"/>
    <lineage>
        <taxon>Bacteria</taxon>
        <taxon>Pseudomonadati</taxon>
        <taxon>Spirochaetota</taxon>
        <taxon>Spirochaetia</taxon>
        <taxon>Spirochaetales</taxon>
        <taxon>Treponemataceae</taxon>
        <taxon>Treponema</taxon>
    </lineage>
</organism>
<keyword evidence="6" id="KW-0378">Hydrolase</keyword>
<dbReference type="GO" id="GO:0009307">
    <property type="term" value="P:DNA restriction-modification system"/>
    <property type="evidence" value="ECO:0007669"/>
    <property type="project" value="InterPro"/>
</dbReference>
<evidence type="ECO:0000313" key="7">
    <source>
        <dbReference type="Proteomes" id="UP000006546"/>
    </source>
</evidence>
<dbReference type="STRING" id="906968.Trebr_2380"/>
<protein>
    <submittedName>
        <fullName evidence="6">Restriction endonuclease</fullName>
    </submittedName>
</protein>
<sequence>MRLLLMVFLDTFSIGRHNKRMDTLFSVLVVVVVIIFFSAFLYGLSALKKKKGENSAPKNKTAAIRDAVKRLAQDPHNAHALNVLSDLYYRDHAWEKALPLFELMLNIAEVHREIDLQQTSLRQGICALKLNRPQDALRGLLPALRMRPENFEVNYNLAQAYYQCGEFEKAVPLLKKALMLNREASDVYGLLGLSFYNLKKFRDALPYLKRALNENPENKEVLFAMADSMQQSGFGDKAMKVFMHLRPDPQFGAKSCLAAGIMHMNANQLDKAITDFEIALKHSGVPADILVEVKYRLAHCYLQTRNIDRGLALLREIQAENQNYRDVGTLINRYQELKQNANLQIYLSAGNSDFVALCRKIVSIFYEKAFVKILDLSVTAECAEVFTEIETTKWEDTVVFRFYRTTGSIGELYVRDFHARIRDTKAGRGICFTAGTFTAEARNYTEGRPIDLIEKERLVSVLKRVDSISSV</sequence>
<reference evidence="7" key="1">
    <citation type="submission" date="2011-04" db="EMBL/GenBank/DDBJ databases">
        <title>The complete genome of Treponema brennaborense DSM 12168.</title>
        <authorList>
            <person name="Lucas S."/>
            <person name="Han J."/>
            <person name="Lapidus A."/>
            <person name="Bruce D."/>
            <person name="Goodwin L."/>
            <person name="Pitluck S."/>
            <person name="Peters L."/>
            <person name="Kyrpides N."/>
            <person name="Mavromatis K."/>
            <person name="Ivanova N."/>
            <person name="Mikhailova N."/>
            <person name="Pagani I."/>
            <person name="Teshima H."/>
            <person name="Detter J.C."/>
            <person name="Tapia R."/>
            <person name="Han C."/>
            <person name="Land M."/>
            <person name="Hauser L."/>
            <person name="Markowitz V."/>
            <person name="Cheng J.-F."/>
            <person name="Hugenholtz P."/>
            <person name="Woyke T."/>
            <person name="Wu D."/>
            <person name="Gronow S."/>
            <person name="Wellnitz S."/>
            <person name="Brambilla E."/>
            <person name="Klenk H.-P."/>
            <person name="Eisen J.A."/>
        </authorList>
    </citation>
    <scope>NUCLEOTIDE SEQUENCE [LARGE SCALE GENOMIC DNA]</scope>
    <source>
        <strain evidence="7">DSM 12168 / CIP 105900 / DD5/3</strain>
    </source>
</reference>
<dbReference type="KEGG" id="tbe:Trebr_2380"/>
<dbReference type="HOGENOM" id="CLU_599761_0_0_12"/>
<dbReference type="eggNOG" id="COG0457">
    <property type="taxonomic scope" value="Bacteria"/>
</dbReference>
<dbReference type="AlphaFoldDB" id="F4LMC3"/>
<dbReference type="InterPro" id="IPR051012">
    <property type="entry name" value="CellSynth/LPSAsmb/PSIAsmb"/>
</dbReference>
<dbReference type="Gene3D" id="3.40.1350.10">
    <property type="match status" value="1"/>
</dbReference>
<keyword evidence="1" id="KW-0677">Repeat</keyword>
<feature type="domain" description="Restriction endonuclease type IV Mrr" evidence="5">
    <location>
        <begin position="397"/>
        <end position="461"/>
    </location>
</feature>
<keyword evidence="6" id="KW-0255">Endonuclease</keyword>
<dbReference type="InterPro" id="IPR011990">
    <property type="entry name" value="TPR-like_helical_dom_sf"/>
</dbReference>
<dbReference type="Pfam" id="PF14559">
    <property type="entry name" value="TPR_19"/>
    <property type="match status" value="2"/>
</dbReference>
<dbReference type="SUPFAM" id="SSF48452">
    <property type="entry name" value="TPR-like"/>
    <property type="match status" value="2"/>
</dbReference>
<gene>
    <name evidence="6" type="ordered locus">Trebr_2380</name>
</gene>
<dbReference type="GO" id="GO:0003677">
    <property type="term" value="F:DNA binding"/>
    <property type="evidence" value="ECO:0007669"/>
    <property type="project" value="InterPro"/>
</dbReference>
<accession>F4LMC3</accession>
<dbReference type="EMBL" id="CP002696">
    <property type="protein sequence ID" value="AEE17789.1"/>
    <property type="molecule type" value="Genomic_DNA"/>
</dbReference>
<dbReference type="GO" id="GO:0004519">
    <property type="term" value="F:endonuclease activity"/>
    <property type="evidence" value="ECO:0007669"/>
    <property type="project" value="UniProtKB-KW"/>
</dbReference>
<feature type="repeat" description="TPR" evidence="3">
    <location>
        <begin position="151"/>
        <end position="184"/>
    </location>
</feature>
<dbReference type="Pfam" id="PF04471">
    <property type="entry name" value="Mrr_cat"/>
    <property type="match status" value="1"/>
</dbReference>
<dbReference type="PANTHER" id="PTHR45586:SF1">
    <property type="entry name" value="LIPOPOLYSACCHARIDE ASSEMBLY PROTEIN B"/>
    <property type="match status" value="1"/>
</dbReference>
<dbReference type="Gene3D" id="1.25.40.10">
    <property type="entry name" value="Tetratricopeptide repeat domain"/>
    <property type="match status" value="2"/>
</dbReference>
<dbReference type="InterPro" id="IPR007560">
    <property type="entry name" value="Restrct_endonuc_IV_Mrr"/>
</dbReference>
<dbReference type="InterPro" id="IPR011856">
    <property type="entry name" value="tRNA_endonuc-like_dom_sf"/>
</dbReference>
<name>F4LMC3_TREBD</name>
<feature type="transmembrane region" description="Helical" evidence="4">
    <location>
        <begin position="23"/>
        <end position="44"/>
    </location>
</feature>
<evidence type="ECO:0000256" key="3">
    <source>
        <dbReference type="PROSITE-ProRule" id="PRU00339"/>
    </source>
</evidence>
<keyword evidence="7" id="KW-1185">Reference proteome</keyword>
<proteinExistence type="predicted"/>
<keyword evidence="4" id="KW-1133">Transmembrane helix</keyword>
<dbReference type="PANTHER" id="PTHR45586">
    <property type="entry name" value="TPR REPEAT-CONTAINING PROTEIN PA4667"/>
    <property type="match status" value="1"/>
</dbReference>
<dbReference type="InterPro" id="IPR019734">
    <property type="entry name" value="TPR_rpt"/>
</dbReference>
<keyword evidence="4" id="KW-0812">Transmembrane</keyword>
<dbReference type="PROSITE" id="PS50005">
    <property type="entry name" value="TPR"/>
    <property type="match status" value="2"/>
</dbReference>
<evidence type="ECO:0000256" key="2">
    <source>
        <dbReference type="ARBA" id="ARBA00022803"/>
    </source>
</evidence>